<dbReference type="AlphaFoldDB" id="A0A164NYC8"/>
<evidence type="ECO:0000313" key="2">
    <source>
        <dbReference type="EMBL" id="KZD65993.1"/>
    </source>
</evidence>
<feature type="transmembrane region" description="Helical" evidence="1">
    <location>
        <begin position="83"/>
        <end position="99"/>
    </location>
</feature>
<comment type="caution">
    <text evidence="2">The sequence shown here is derived from an EMBL/GenBank/DDBJ whole genome shotgun (WGS) entry which is preliminary data.</text>
</comment>
<dbReference type="RefSeq" id="WP_063261219.1">
    <property type="nucleotide sequence ID" value="NZ_LJKE01000045.1"/>
</dbReference>
<dbReference type="Proteomes" id="UP000076482">
    <property type="component" value="Unassembled WGS sequence"/>
</dbReference>
<gene>
    <name evidence="2" type="ORF">B4088_2750</name>
</gene>
<sequence>MVRLEKENSGGRMARYQGLRNNTDGRIVPSQDTRDTGENEFLIRDKIWYYEKRLSNVNVFYALSWFMNYIAISIFIFDPYDTLDATLKVGLIFAVVFSIRRNTLNKITDLEARLPENQNKF</sequence>
<keyword evidence="1" id="KW-0472">Membrane</keyword>
<dbReference type="EMBL" id="LJKE01000045">
    <property type="protein sequence ID" value="KZD65993.1"/>
    <property type="molecule type" value="Genomic_DNA"/>
</dbReference>
<protein>
    <submittedName>
        <fullName evidence="2">Uncharacterized protein</fullName>
    </submittedName>
</protein>
<reference evidence="2 3" key="1">
    <citation type="submission" date="2015-09" db="EMBL/GenBank/DDBJ databases">
        <title>Bacillus cereus food isolates.</title>
        <authorList>
            <person name="Boekhorst J."/>
        </authorList>
    </citation>
    <scope>NUCLEOTIDE SEQUENCE [LARGE SCALE GENOMIC DNA]</scope>
    <source>
        <strain evidence="2 3">B4088</strain>
    </source>
</reference>
<keyword evidence="1" id="KW-0812">Transmembrane</keyword>
<keyword evidence="1" id="KW-1133">Transmembrane helix</keyword>
<accession>A0A164NYC8</accession>
<name>A0A164NYC8_BACCE</name>
<dbReference type="PATRIC" id="fig|1396.535.peg.1792"/>
<evidence type="ECO:0000313" key="3">
    <source>
        <dbReference type="Proteomes" id="UP000076482"/>
    </source>
</evidence>
<proteinExistence type="predicted"/>
<evidence type="ECO:0000256" key="1">
    <source>
        <dbReference type="SAM" id="Phobius"/>
    </source>
</evidence>
<feature type="transmembrane region" description="Helical" evidence="1">
    <location>
        <begin position="59"/>
        <end position="77"/>
    </location>
</feature>
<organism evidence="2 3">
    <name type="scientific">Bacillus cereus</name>
    <dbReference type="NCBI Taxonomy" id="1396"/>
    <lineage>
        <taxon>Bacteria</taxon>
        <taxon>Bacillati</taxon>
        <taxon>Bacillota</taxon>
        <taxon>Bacilli</taxon>
        <taxon>Bacillales</taxon>
        <taxon>Bacillaceae</taxon>
        <taxon>Bacillus</taxon>
        <taxon>Bacillus cereus group</taxon>
    </lineage>
</organism>